<dbReference type="EC" id="1.2.1.3" evidence="3"/>
<evidence type="ECO:0000256" key="5">
    <source>
        <dbReference type="PROSITE-ProRule" id="PRU10007"/>
    </source>
</evidence>
<dbReference type="Gene3D" id="3.40.309.10">
    <property type="entry name" value="Aldehyde Dehydrogenase, Chain A, domain 2"/>
    <property type="match status" value="1"/>
</dbReference>
<dbReference type="PROSITE" id="PS00687">
    <property type="entry name" value="ALDEHYDE_DEHYDR_GLU"/>
    <property type="match status" value="1"/>
</dbReference>
<dbReference type="FunFam" id="3.40.605.10:FF:000026">
    <property type="entry name" value="Aldehyde dehydrogenase, putative"/>
    <property type="match status" value="1"/>
</dbReference>
<evidence type="ECO:0000259" key="7">
    <source>
        <dbReference type="Pfam" id="PF00171"/>
    </source>
</evidence>
<feature type="active site" evidence="5">
    <location>
        <position position="262"/>
    </location>
</feature>
<proteinExistence type="inferred from homology"/>
<evidence type="ECO:0000256" key="3">
    <source>
        <dbReference type="ARBA" id="ARBA00024226"/>
    </source>
</evidence>
<evidence type="ECO:0000313" key="8">
    <source>
        <dbReference type="EMBL" id="PLB55804.1"/>
    </source>
</evidence>
<name>A0A2I2GSE6_9EURO</name>
<keyword evidence="2 6" id="KW-0560">Oxidoreductase</keyword>
<dbReference type="GO" id="GO:0004029">
    <property type="term" value="F:aldehyde dehydrogenase (NAD+) activity"/>
    <property type="evidence" value="ECO:0007669"/>
    <property type="project" value="UniProtKB-EC"/>
</dbReference>
<dbReference type="FunFam" id="3.40.605.10:FF:000001">
    <property type="entry name" value="Aldehyde dehydrogenase 1"/>
    <property type="match status" value="1"/>
</dbReference>
<dbReference type="SUPFAM" id="SSF53720">
    <property type="entry name" value="ALDH-like"/>
    <property type="match status" value="1"/>
</dbReference>
<dbReference type="STRING" id="1392250.A0A2I2GSE6"/>
<gene>
    <name evidence="8" type="ORF">P170DRAFT_443512</name>
</gene>
<keyword evidence="9" id="KW-1185">Reference proteome</keyword>
<accession>A0A2I2GSE6</accession>
<feature type="domain" description="Aldehyde dehydrogenase" evidence="7">
    <location>
        <begin position="26"/>
        <end position="488"/>
    </location>
</feature>
<dbReference type="FunFam" id="3.40.309.10:FF:000012">
    <property type="entry name" value="Betaine aldehyde dehydrogenase"/>
    <property type="match status" value="1"/>
</dbReference>
<evidence type="ECO:0000256" key="6">
    <source>
        <dbReference type="RuleBase" id="RU003345"/>
    </source>
</evidence>
<dbReference type="OrthoDB" id="310895at2759"/>
<dbReference type="Pfam" id="PF00171">
    <property type="entry name" value="Aldedh"/>
    <property type="match status" value="1"/>
</dbReference>
<organism evidence="8 9">
    <name type="scientific">Aspergillus steynii IBT 23096</name>
    <dbReference type="NCBI Taxonomy" id="1392250"/>
    <lineage>
        <taxon>Eukaryota</taxon>
        <taxon>Fungi</taxon>
        <taxon>Dikarya</taxon>
        <taxon>Ascomycota</taxon>
        <taxon>Pezizomycotina</taxon>
        <taxon>Eurotiomycetes</taxon>
        <taxon>Eurotiomycetidae</taxon>
        <taxon>Eurotiales</taxon>
        <taxon>Aspergillaceae</taxon>
        <taxon>Aspergillus</taxon>
        <taxon>Aspergillus subgen. Circumdati</taxon>
    </lineage>
</organism>
<dbReference type="InterPro" id="IPR016163">
    <property type="entry name" value="Ald_DH_C"/>
</dbReference>
<evidence type="ECO:0000256" key="1">
    <source>
        <dbReference type="ARBA" id="ARBA00009986"/>
    </source>
</evidence>
<dbReference type="GeneID" id="36558254"/>
<comment type="caution">
    <text evidence="8">The sequence shown here is derived from an EMBL/GenBank/DDBJ whole genome shotgun (WGS) entry which is preliminary data.</text>
</comment>
<dbReference type="EMBL" id="MSFO01000001">
    <property type="protein sequence ID" value="PLB55804.1"/>
    <property type="molecule type" value="Genomic_DNA"/>
</dbReference>
<reference evidence="8 9" key="1">
    <citation type="submission" date="2016-12" db="EMBL/GenBank/DDBJ databases">
        <title>The genomes of Aspergillus section Nigri reveals drivers in fungal speciation.</title>
        <authorList>
            <consortium name="DOE Joint Genome Institute"/>
            <person name="Vesth T.C."/>
            <person name="Nybo J."/>
            <person name="Theobald S."/>
            <person name="Brandl J."/>
            <person name="Frisvad J.C."/>
            <person name="Nielsen K.F."/>
            <person name="Lyhne E.K."/>
            <person name="Kogle M.E."/>
            <person name="Kuo A."/>
            <person name="Riley R."/>
            <person name="Clum A."/>
            <person name="Nolan M."/>
            <person name="Lipzen A."/>
            <person name="Salamov A."/>
            <person name="Henrissat B."/>
            <person name="Wiebenga A."/>
            <person name="De Vries R.P."/>
            <person name="Grigoriev I.V."/>
            <person name="Mortensen U.H."/>
            <person name="Andersen M.R."/>
            <person name="Baker S.E."/>
        </authorList>
    </citation>
    <scope>NUCLEOTIDE SEQUENCE [LARGE SCALE GENOMIC DNA]</scope>
    <source>
        <strain evidence="8 9">IBT 23096</strain>
    </source>
</reference>
<dbReference type="InterPro" id="IPR016161">
    <property type="entry name" value="Ald_DH/histidinol_DH"/>
</dbReference>
<evidence type="ECO:0000256" key="2">
    <source>
        <dbReference type="ARBA" id="ARBA00023002"/>
    </source>
</evidence>
<protein>
    <recommendedName>
        <fullName evidence="3">aldehyde dehydrogenase (NAD(+))</fullName>
        <ecNumber evidence="3">1.2.1.3</ecNumber>
    </recommendedName>
</protein>
<comment type="similarity">
    <text evidence="1 6">Belongs to the aldehyde dehydrogenase family.</text>
</comment>
<dbReference type="VEuPathDB" id="FungiDB:P170DRAFT_443512"/>
<dbReference type="Gene3D" id="3.40.605.10">
    <property type="entry name" value="Aldehyde Dehydrogenase, Chain A, domain 1"/>
    <property type="match status" value="1"/>
</dbReference>
<sequence length="499" mass="53123">MGSINLTGRDGRQISIPSGLLINNEFVPSKQGSVLDVQNPFSGEVLGAISVAESADVDVAVDAATSVFQETWKNAAASTRQELLNRLADLIERDADEFATIHALDGGFVFDDVKMFDVSQACETLRYFARCTEISGRIVDVPNGKGVVRKEPIGVCAAIVPWNAPLMITIWKLAAALAAGNTLIIKSPEAAPLAGQKLGQLTVEAGFPAGVVSILPGLGTVAGKAIAEHMRIRKIAFTGSTPTGRSILRASANTNLKRVSLELGGKSPSIVFDDANLDNALFWNIVGSSANNGQICALGSRIYVQDTIYDKFVEGLVARARQMPAVTGNPLEKGVTKGPVINKQQHDRILGYLEQGRKEGAKTVLGGTGTAHGSSGFVENTILTDVGENFTVVKEEIFGPVATVHRFSTEDEVIAKANDSEYGLSAAVFTENVHRADRVANALESGQVTVNCWGMMTPSMPFGGVKQSGFGRDMGEEALEAWLSVKSIKYWSLNEKANL</sequence>
<dbReference type="GO" id="GO:0046394">
    <property type="term" value="P:carboxylic acid biosynthetic process"/>
    <property type="evidence" value="ECO:0007669"/>
    <property type="project" value="UniProtKB-ARBA"/>
</dbReference>
<dbReference type="Proteomes" id="UP000234275">
    <property type="component" value="Unassembled WGS sequence"/>
</dbReference>
<dbReference type="InterPro" id="IPR015590">
    <property type="entry name" value="Aldehyde_DH_dom"/>
</dbReference>
<dbReference type="AlphaFoldDB" id="A0A2I2GSE6"/>
<evidence type="ECO:0000256" key="4">
    <source>
        <dbReference type="ARBA" id="ARBA00049194"/>
    </source>
</evidence>
<comment type="catalytic activity">
    <reaction evidence="4">
        <text>an aldehyde + NAD(+) + H2O = a carboxylate + NADH + 2 H(+)</text>
        <dbReference type="Rhea" id="RHEA:16185"/>
        <dbReference type="ChEBI" id="CHEBI:15377"/>
        <dbReference type="ChEBI" id="CHEBI:15378"/>
        <dbReference type="ChEBI" id="CHEBI:17478"/>
        <dbReference type="ChEBI" id="CHEBI:29067"/>
        <dbReference type="ChEBI" id="CHEBI:57540"/>
        <dbReference type="ChEBI" id="CHEBI:57945"/>
        <dbReference type="EC" id="1.2.1.3"/>
    </reaction>
</comment>
<dbReference type="PANTHER" id="PTHR11699">
    <property type="entry name" value="ALDEHYDE DEHYDROGENASE-RELATED"/>
    <property type="match status" value="1"/>
</dbReference>
<dbReference type="RefSeq" id="XP_024711106.1">
    <property type="nucleotide sequence ID" value="XM_024850555.1"/>
</dbReference>
<dbReference type="InterPro" id="IPR029510">
    <property type="entry name" value="Ald_DH_CS_GLU"/>
</dbReference>
<evidence type="ECO:0000313" key="9">
    <source>
        <dbReference type="Proteomes" id="UP000234275"/>
    </source>
</evidence>
<dbReference type="InterPro" id="IPR016162">
    <property type="entry name" value="Ald_DH_N"/>
</dbReference>